<evidence type="ECO:0000259" key="1">
    <source>
        <dbReference type="Pfam" id="PF04248"/>
    </source>
</evidence>
<sequence length="124" mass="13533">MADRKILTPDAHHPITITGCPSLVIVRTGSLEIAKTRGALTLVEASYPPVHYIPRRDTDMTLLERSTHTSYCPYKGEASYYSIPALGEAGLNCVWTYETPFDAVGAIAGCLAFYPDRVSIDLAD</sequence>
<organism evidence="2 3">
    <name type="scientific">Azospirillum endophyticum</name>
    <dbReference type="NCBI Taxonomy" id="2800326"/>
    <lineage>
        <taxon>Bacteria</taxon>
        <taxon>Pseudomonadati</taxon>
        <taxon>Pseudomonadota</taxon>
        <taxon>Alphaproteobacteria</taxon>
        <taxon>Rhodospirillales</taxon>
        <taxon>Azospirillaceae</taxon>
        <taxon>Azospirillum</taxon>
    </lineage>
</organism>
<dbReference type="EMBL" id="JAENHM010000066">
    <property type="protein sequence ID" value="MBK1840623.1"/>
    <property type="molecule type" value="Genomic_DNA"/>
</dbReference>
<protein>
    <submittedName>
        <fullName evidence="2">DUF427 domain-containing protein</fullName>
    </submittedName>
</protein>
<dbReference type="RefSeq" id="WP_200197292.1">
    <property type="nucleotide sequence ID" value="NZ_JAENHM010000066.1"/>
</dbReference>
<dbReference type="PANTHER" id="PTHR34310:SF9">
    <property type="entry name" value="BLR5716 PROTEIN"/>
    <property type="match status" value="1"/>
</dbReference>
<accession>A0ABS1FB12</accession>
<name>A0ABS1FB12_9PROT</name>
<dbReference type="Pfam" id="PF04248">
    <property type="entry name" value="NTP_transf_9"/>
    <property type="match status" value="1"/>
</dbReference>
<keyword evidence="3" id="KW-1185">Reference proteome</keyword>
<dbReference type="InterPro" id="IPR038694">
    <property type="entry name" value="DUF427_sf"/>
</dbReference>
<gene>
    <name evidence="2" type="ORF">JHL17_24775</name>
</gene>
<evidence type="ECO:0000313" key="3">
    <source>
        <dbReference type="Proteomes" id="UP000652760"/>
    </source>
</evidence>
<reference evidence="3" key="1">
    <citation type="submission" date="2021-01" db="EMBL/GenBank/DDBJ databases">
        <title>Genome public.</title>
        <authorList>
            <person name="Liu C."/>
            <person name="Sun Q."/>
        </authorList>
    </citation>
    <scope>NUCLEOTIDE SEQUENCE [LARGE SCALE GENOMIC DNA]</scope>
    <source>
        <strain evidence="3">YIM B02556</strain>
    </source>
</reference>
<feature type="domain" description="DUF427" evidence="1">
    <location>
        <begin position="26"/>
        <end position="116"/>
    </location>
</feature>
<dbReference type="InterPro" id="IPR007361">
    <property type="entry name" value="DUF427"/>
</dbReference>
<proteinExistence type="predicted"/>
<dbReference type="Proteomes" id="UP000652760">
    <property type="component" value="Unassembled WGS sequence"/>
</dbReference>
<comment type="caution">
    <text evidence="2">The sequence shown here is derived from an EMBL/GenBank/DDBJ whole genome shotgun (WGS) entry which is preliminary data.</text>
</comment>
<evidence type="ECO:0000313" key="2">
    <source>
        <dbReference type="EMBL" id="MBK1840623.1"/>
    </source>
</evidence>
<dbReference type="Gene3D" id="2.170.150.40">
    <property type="entry name" value="Domain of unknown function (DUF427)"/>
    <property type="match status" value="1"/>
</dbReference>
<dbReference type="PANTHER" id="PTHR34310">
    <property type="entry name" value="DUF427 DOMAIN PROTEIN (AFU_ORTHOLOGUE AFUA_3G02220)"/>
    <property type="match status" value="1"/>
</dbReference>